<sequence length="550" mass="61233">MNLLRSNSHQAIKALFLIVAANICFCNDALIPASQGNYPIRRGINSFRWKQLDRQRRAAVRMQSNKWETDYQGTTASWMGSDTNCEDCNYGGLMYGDSCSPNGALCNSPFVCNSKGFCDCQEGYSMVGFTCYKDCPLDYVVVNATCYKEKYLNEECEVEGQCIDSYARCIDGKCQCSPGVKQINGKCTATPQCPIGSPAMDDLGKTIECDLRTGSCPDRYSCYAAHYSESKGICCRFDEMNCPVGEAVKGRNCSNCNGETHYCLAYIFGVITKELCCPTPCPPSSPILVNNRCYPNVAYGSPCISDHQCNHSVYNSECKKDNDGIKKCLCRSGRYSYQQSLCIREANLDEPCETRDDCRIGTNTICLNGTCQCYPGYFPEPQSDVKKATRCIGEPTCPTKYGAKRMLTYDDCSFDNSKCSAEEYCRTWWSEATRNFSLCCRTPAKEDFEALCNQFNMVLQYSDPKEAEPLTCKINEFPPYANLISRGSRSRSCPAGMHCIFSPYTNKPNTGVCCKLKNLQQTKPMRPSKGDTTQPPSYMVGLDGFAAPFP</sequence>
<feature type="domain" description="EGF-like" evidence="2">
    <location>
        <begin position="87"/>
        <end position="132"/>
    </location>
</feature>
<evidence type="ECO:0000256" key="1">
    <source>
        <dbReference type="SAM" id="SignalP"/>
    </source>
</evidence>
<gene>
    <name evidence="3" type="ORF">M513_00165</name>
</gene>
<dbReference type="EMBL" id="KL363182">
    <property type="protein sequence ID" value="KFD59002.1"/>
    <property type="molecule type" value="Genomic_DNA"/>
</dbReference>
<dbReference type="SMART" id="SM00181">
    <property type="entry name" value="EGF"/>
    <property type="match status" value="3"/>
</dbReference>
<evidence type="ECO:0000259" key="2">
    <source>
        <dbReference type="SMART" id="SM00181"/>
    </source>
</evidence>
<dbReference type="Pfam" id="PF01683">
    <property type="entry name" value="EB"/>
    <property type="match status" value="2"/>
</dbReference>
<dbReference type="SMART" id="SM00289">
    <property type="entry name" value="WR1"/>
    <property type="match status" value="3"/>
</dbReference>
<reference evidence="3 4" key="1">
    <citation type="journal article" date="2014" name="Nat. Genet.">
        <title>Genome and transcriptome of the porcine whipworm Trichuris suis.</title>
        <authorList>
            <person name="Jex A.R."/>
            <person name="Nejsum P."/>
            <person name="Schwarz E.M."/>
            <person name="Hu L."/>
            <person name="Young N.D."/>
            <person name="Hall R.S."/>
            <person name="Korhonen P.K."/>
            <person name="Liao S."/>
            <person name="Thamsborg S."/>
            <person name="Xia J."/>
            <person name="Xu P."/>
            <person name="Wang S."/>
            <person name="Scheerlinck J.P."/>
            <person name="Hofmann A."/>
            <person name="Sternberg P.W."/>
            <person name="Wang J."/>
            <person name="Gasser R.B."/>
        </authorList>
    </citation>
    <scope>NUCLEOTIDE SEQUENCE [LARGE SCALE GENOMIC DNA]</scope>
    <source>
        <strain evidence="3">DCEP-RM93M</strain>
    </source>
</reference>
<feature type="domain" description="EGF-like" evidence="2">
    <location>
        <begin position="351"/>
        <end position="392"/>
    </location>
</feature>
<evidence type="ECO:0000313" key="4">
    <source>
        <dbReference type="Proteomes" id="UP000030764"/>
    </source>
</evidence>
<protein>
    <recommendedName>
        <fullName evidence="2">EGF-like domain-containing protein</fullName>
    </recommendedName>
</protein>
<evidence type="ECO:0000313" key="3">
    <source>
        <dbReference type="EMBL" id="KFD59002.1"/>
    </source>
</evidence>
<keyword evidence="4" id="KW-1185">Reference proteome</keyword>
<feature type="domain" description="EGF-like" evidence="2">
    <location>
        <begin position="155"/>
        <end position="188"/>
    </location>
</feature>
<dbReference type="InterPro" id="IPR006149">
    <property type="entry name" value="EB_dom"/>
</dbReference>
<dbReference type="AlphaFoldDB" id="A0A085MP56"/>
<dbReference type="Proteomes" id="UP000030764">
    <property type="component" value="Unassembled WGS sequence"/>
</dbReference>
<organism evidence="3 4">
    <name type="scientific">Trichuris suis</name>
    <name type="common">pig whipworm</name>
    <dbReference type="NCBI Taxonomy" id="68888"/>
    <lineage>
        <taxon>Eukaryota</taxon>
        <taxon>Metazoa</taxon>
        <taxon>Ecdysozoa</taxon>
        <taxon>Nematoda</taxon>
        <taxon>Enoplea</taxon>
        <taxon>Dorylaimia</taxon>
        <taxon>Trichinellida</taxon>
        <taxon>Trichuridae</taxon>
        <taxon>Trichuris</taxon>
    </lineage>
</organism>
<feature type="signal peptide" evidence="1">
    <location>
        <begin position="1"/>
        <end position="26"/>
    </location>
</feature>
<keyword evidence="1" id="KW-0732">Signal</keyword>
<accession>A0A085MP56</accession>
<feature type="chain" id="PRO_5001795390" description="EGF-like domain-containing protein" evidence="1">
    <location>
        <begin position="27"/>
        <end position="550"/>
    </location>
</feature>
<name>A0A085MP56_9BILA</name>
<dbReference type="InterPro" id="IPR006150">
    <property type="entry name" value="Cys_repeat_1"/>
</dbReference>
<proteinExistence type="predicted"/>
<dbReference type="InterPro" id="IPR000742">
    <property type="entry name" value="EGF"/>
</dbReference>